<organism evidence="8 11">
    <name type="scientific">Escherichia coli</name>
    <dbReference type="NCBI Taxonomy" id="562"/>
    <lineage>
        <taxon>Bacteria</taxon>
        <taxon>Pseudomonadati</taxon>
        <taxon>Pseudomonadota</taxon>
        <taxon>Gammaproteobacteria</taxon>
        <taxon>Enterobacterales</taxon>
        <taxon>Enterobacteriaceae</taxon>
        <taxon>Escherichia</taxon>
    </lineage>
</organism>
<evidence type="ECO:0000313" key="8">
    <source>
        <dbReference type="EMBL" id="PZZ73653.1"/>
    </source>
</evidence>
<evidence type="ECO:0000313" key="6">
    <source>
        <dbReference type="EMBL" id="MXI75496.1"/>
    </source>
</evidence>
<dbReference type="AlphaFoldDB" id="A0A037YP24"/>
<evidence type="ECO:0000313" key="2">
    <source>
        <dbReference type="EMBL" id="EFH6167190.1"/>
    </source>
</evidence>
<evidence type="ECO:0000313" key="4">
    <source>
        <dbReference type="EMBL" id="MWR13780.1"/>
    </source>
</evidence>
<dbReference type="Proteomes" id="UP000248865">
    <property type="component" value="Unassembled WGS sequence"/>
</dbReference>
<dbReference type="EMBL" id="WXKQ01000010">
    <property type="protein sequence ID" value="NAG20325.1"/>
    <property type="molecule type" value="Genomic_DNA"/>
</dbReference>
<gene>
    <name evidence="10" type="ORF">C9194_13585</name>
    <name evidence="8" type="ORF">DIV22_03410</name>
    <name evidence="9" type="ORF">DTL43_03130</name>
    <name evidence="2" type="ORF">GAJ12_19385</name>
    <name evidence="5" type="ORF">GP965_23540</name>
    <name evidence="4" type="ORF">GQA06_08215</name>
    <name evidence="6" type="ORF">GRW05_14720</name>
    <name evidence="7" type="ORF">GUC01_15015</name>
    <name evidence="3" type="ORF">NQD80_06850</name>
</gene>
<dbReference type="EMBL" id="WTQJ01000112">
    <property type="protein sequence ID" value="MWR13780.1"/>
    <property type="molecule type" value="Genomic_DNA"/>
</dbReference>
<dbReference type="EMBL" id="WUIY01000078">
    <property type="protein sequence ID" value="MXI75496.1"/>
    <property type="molecule type" value="Genomic_DNA"/>
</dbReference>
<evidence type="ECO:0000313" key="9">
    <source>
        <dbReference type="EMBL" id="RDA43170.1"/>
    </source>
</evidence>
<reference evidence="6 15" key="5">
    <citation type="submission" date="2019-12" db="EMBL/GenBank/DDBJ databases">
        <title>Enteriobacteria Tanzani isolates_10434.</title>
        <authorList>
            <person name="Subbiah M."/>
            <person name="Call D."/>
        </authorList>
    </citation>
    <scope>NUCLEOTIDE SEQUENCE [LARGE SCALE GENOMIC DNA]</scope>
    <source>
        <strain evidence="6 15">10434wD1</strain>
    </source>
</reference>
<evidence type="ECO:0000313" key="16">
    <source>
        <dbReference type="Proteomes" id="UP000462410"/>
    </source>
</evidence>
<dbReference type="EMBL" id="JANIDP010000013">
    <property type="protein sequence ID" value="MDR6045528.1"/>
    <property type="molecule type" value="Genomic_DNA"/>
</dbReference>
<dbReference type="Proteomes" id="UP000462410">
    <property type="component" value="Unassembled WGS sequence"/>
</dbReference>
<evidence type="ECO:0000313" key="7">
    <source>
        <dbReference type="EMBL" id="NAG20325.1"/>
    </source>
</evidence>
<reference evidence="2 18" key="7">
    <citation type="submission" date="2019-12" db="EMBL/GenBank/DDBJ databases">
        <authorList>
            <consortium name="NARMS: The National Antimicrobial Resistance Monitoring System"/>
        </authorList>
    </citation>
    <scope>NUCLEOTIDE SEQUENCE [LARGE SCALE GENOMIC DNA]</scope>
    <source>
        <strain evidence="2 18">CVM N19EC0596</strain>
    </source>
</reference>
<dbReference type="EMBL" id="WTRC01000604">
    <property type="protein sequence ID" value="MWT23857.1"/>
    <property type="molecule type" value="Genomic_DNA"/>
</dbReference>
<dbReference type="EMBL" id="RROO01000022">
    <property type="protein sequence ID" value="TJF65376.1"/>
    <property type="molecule type" value="Genomic_DNA"/>
</dbReference>
<evidence type="ECO:0000313" key="18">
    <source>
        <dbReference type="Proteomes" id="UP000537181"/>
    </source>
</evidence>
<evidence type="ECO:0000313" key="17">
    <source>
        <dbReference type="Proteomes" id="UP000475070"/>
    </source>
</evidence>
<dbReference type="RefSeq" id="WP_000063145.1">
    <property type="nucleotide sequence ID" value="NZ_AP018808.1"/>
</dbReference>
<dbReference type="Proteomes" id="UP000430387">
    <property type="component" value="Unassembled WGS sequence"/>
</dbReference>
<evidence type="ECO:0000313" key="14">
    <source>
        <dbReference type="Proteomes" id="UP000430387"/>
    </source>
</evidence>
<accession>A0A037YP24</accession>
<evidence type="ECO:0000313" key="10">
    <source>
        <dbReference type="EMBL" id="TJF65376.1"/>
    </source>
</evidence>
<sequence>MSMVKHKRGTLYTLDVQQEAELMALVNKSDEDIDYSDIPASGSEAWSDAKRGNFLPDPGIHAQ</sequence>
<dbReference type="Proteomes" id="UP001247581">
    <property type="component" value="Unassembled WGS sequence"/>
</dbReference>
<evidence type="ECO:0000313" key="3">
    <source>
        <dbReference type="EMBL" id="MDR6045528.1"/>
    </source>
</evidence>
<feature type="region of interest" description="Disordered" evidence="1">
    <location>
        <begin position="33"/>
        <end position="63"/>
    </location>
</feature>
<comment type="caution">
    <text evidence="8">The sequence shown here is derived from an EMBL/GenBank/DDBJ whole genome shotgun (WGS) entry which is preliminary data.</text>
</comment>
<dbReference type="Proteomes" id="UP000475070">
    <property type="component" value="Unassembled WGS sequence"/>
</dbReference>
<dbReference type="Proteomes" id="UP000537181">
    <property type="component" value="Unassembled WGS sequence"/>
</dbReference>
<dbReference type="Proteomes" id="UP000253687">
    <property type="component" value="Unassembled WGS sequence"/>
</dbReference>
<evidence type="ECO:0000313" key="5">
    <source>
        <dbReference type="EMBL" id="MWT23857.1"/>
    </source>
</evidence>
<reference evidence="10 13" key="3">
    <citation type="submission" date="2018-12" db="EMBL/GenBank/DDBJ databases">
        <title>Food and Water Safety Consortium.</title>
        <authorList>
            <person name="Tyson S."/>
            <person name="Peterson C.-L."/>
            <person name="Olson A."/>
            <person name="Tyler S."/>
            <person name="Cabral J."/>
            <person name="Lynch T."/>
            <person name="Knox N."/>
            <person name="Van Domselaar G."/>
            <person name="Graham M."/>
        </authorList>
    </citation>
    <scope>NUCLEOTIDE SEQUENCE [LARGE SCALE GENOMIC DNA]</scope>
    <source>
        <strain evidence="10 13">FWSEC0419</strain>
    </source>
</reference>
<dbReference type="EMBL" id="AASWKX010000027">
    <property type="protein sequence ID" value="EFH6167190.1"/>
    <property type="molecule type" value="Genomic_DNA"/>
</dbReference>
<reference evidence="3 19" key="8">
    <citation type="submission" date="2022-07" db="EMBL/GenBank/DDBJ databases">
        <title>The wastewater resistome of Residential Aged Care Facilities indicates a role of antimicrobial stewardship in reducing resistance.</title>
        <authorList>
            <person name="Sapula S."/>
            <person name="Hart B.J."/>
            <person name="Henrietta V."/>
            <person name="Amsalu A."/>
            <person name="Jon W."/>
            <person name="Siderius N."/>
            <person name="Nguyen L."/>
            <person name="Turnidge J."/>
            <person name="Gerber C."/>
        </authorList>
    </citation>
    <scope>NUCLEOTIDE SEQUENCE [LARGE SCALE GENOMIC DNA]</scope>
    <source>
        <strain evidence="3 19">ECA685</strain>
    </source>
</reference>
<reference evidence="8 11" key="1">
    <citation type="submission" date="2018-05" db="EMBL/GenBank/DDBJ databases">
        <title>Genomic sequencing of EHEC O26 New European Clone.</title>
        <authorList>
            <person name="Karnisova L."/>
            <person name="Nunvar J."/>
            <person name="Marejkova M."/>
            <person name="Mellmann A."/>
            <person name="Drevinek P."/>
            <person name="Blahova K."/>
            <person name="Bielaszewska M."/>
        </authorList>
    </citation>
    <scope>NUCLEOTIDE SEQUENCE [LARGE SCALE GENOMIC DNA]</scope>
    <source>
        <strain evidence="8 11">14-391</strain>
    </source>
</reference>
<evidence type="ECO:0000313" key="12">
    <source>
        <dbReference type="Proteomes" id="UP000253687"/>
    </source>
</evidence>
<evidence type="ECO:0000313" key="19">
    <source>
        <dbReference type="Proteomes" id="UP001247581"/>
    </source>
</evidence>
<reference evidence="9 12" key="2">
    <citation type="submission" date="2018-07" db="EMBL/GenBank/DDBJ databases">
        <title>Whole Genome Sequence Analysis of Avian Pathogenic E. coli - An Australian Perspective.</title>
        <authorList>
            <person name="Cummins M.L."/>
            <person name="Reid C.J."/>
            <person name="Roy Chowdhury P."/>
            <person name="Bushell R."/>
            <person name="Esbert N."/>
            <person name="Tivendale K.A."/>
            <person name="Noormohammadi A.H."/>
            <person name="Islam S."/>
            <person name="Marenda M.S."/>
            <person name="Browning G.F."/>
            <person name="Markham P.F."/>
            <person name="Djordjevic S.P."/>
        </authorList>
    </citation>
    <scope>NUCLEOTIDE SEQUENCE [LARGE SCALE GENOMIC DNA]</scope>
    <source>
        <strain evidence="9 12">AVC211</strain>
    </source>
</reference>
<evidence type="ECO:0000313" key="11">
    <source>
        <dbReference type="Proteomes" id="UP000248865"/>
    </source>
</evidence>
<protein>
    <submittedName>
        <fullName evidence="8">Antitoxin</fullName>
    </submittedName>
</protein>
<evidence type="ECO:0000256" key="1">
    <source>
        <dbReference type="SAM" id="MobiDB-lite"/>
    </source>
</evidence>
<evidence type="ECO:0000313" key="15">
    <source>
        <dbReference type="Proteomes" id="UP000436141"/>
    </source>
</evidence>
<dbReference type="Proteomes" id="UP000436141">
    <property type="component" value="Unassembled WGS sequence"/>
</dbReference>
<evidence type="ECO:0000313" key="13">
    <source>
        <dbReference type="Proteomes" id="UP000305093"/>
    </source>
</evidence>
<reference evidence="14 16" key="6">
    <citation type="submission" date="2019-12" db="EMBL/GenBank/DDBJ databases">
        <title>Enteriobacteria Tanzani isolates_8377-8380.</title>
        <authorList>
            <person name="Subbiah M."/>
            <person name="Call D."/>
        </authorList>
    </citation>
    <scope>NUCLEOTIDE SEQUENCE [LARGE SCALE GENOMIC DNA]</scope>
    <source>
        <strain evidence="5 16">8378wH8</strain>
        <strain evidence="4 14">8380wG1</strain>
    </source>
</reference>
<dbReference type="EMBL" id="QFSS01000011">
    <property type="protein sequence ID" value="PZZ73653.1"/>
    <property type="molecule type" value="Genomic_DNA"/>
</dbReference>
<proteinExistence type="predicted"/>
<name>A0A037YP24_ECOLX</name>
<dbReference type="Proteomes" id="UP000305093">
    <property type="component" value="Unassembled WGS sequence"/>
</dbReference>
<dbReference type="EMBL" id="QOGZ01000002">
    <property type="protein sequence ID" value="RDA43170.1"/>
    <property type="molecule type" value="Genomic_DNA"/>
</dbReference>
<reference evidence="7 17" key="4">
    <citation type="journal article" date="2019" name="Nat. Med.">
        <title>A library of human gut bacterial isolates paired with longitudinal multiomics data enables mechanistic microbiome research.</title>
        <authorList>
            <person name="Poyet M."/>
            <person name="Groussin M."/>
            <person name="Gibbons S.M."/>
            <person name="Avila-Pacheco J."/>
            <person name="Jiang X."/>
            <person name="Kearney S.M."/>
            <person name="Perrotta A.R."/>
            <person name="Berdy B."/>
            <person name="Zhao S."/>
            <person name="Lieberman T.D."/>
            <person name="Swanson P.K."/>
            <person name="Smith M."/>
            <person name="Roesemann S."/>
            <person name="Alexander J.E."/>
            <person name="Rich S.A."/>
            <person name="Livny J."/>
            <person name="Vlamakis H."/>
            <person name="Clish C."/>
            <person name="Bullock K."/>
            <person name="Deik A."/>
            <person name="Scott J."/>
            <person name="Pierce K.A."/>
            <person name="Xavier R.J."/>
            <person name="Alm E.J."/>
        </authorList>
    </citation>
    <scope>NUCLEOTIDE SEQUENCE [LARGE SCALE GENOMIC DNA]</scope>
    <source>
        <strain evidence="7 17">BIOML-A112</strain>
    </source>
</reference>